<keyword evidence="3" id="KW-0378">Hydrolase</keyword>
<dbReference type="InterPro" id="IPR027417">
    <property type="entry name" value="P-loop_NTPase"/>
</dbReference>
<dbReference type="InterPro" id="IPR011545">
    <property type="entry name" value="DEAD/DEAH_box_helicase_dom"/>
</dbReference>
<dbReference type="PANTHER" id="PTHR43519">
    <property type="entry name" value="ATP-DEPENDENT RNA HELICASE HRPB"/>
    <property type="match status" value="1"/>
</dbReference>
<dbReference type="Gene3D" id="1.20.120.1080">
    <property type="match status" value="1"/>
</dbReference>
<dbReference type="CDD" id="cd18791">
    <property type="entry name" value="SF2_C_RHA"/>
    <property type="match status" value="1"/>
</dbReference>
<proteinExistence type="predicted"/>
<dbReference type="Pfam" id="PF00270">
    <property type="entry name" value="DEAD"/>
    <property type="match status" value="1"/>
</dbReference>
<evidence type="ECO:0000256" key="1">
    <source>
        <dbReference type="ARBA" id="ARBA00012552"/>
    </source>
</evidence>
<dbReference type="EC" id="3.6.4.13" evidence="1"/>
<dbReference type="SMART" id="SM00847">
    <property type="entry name" value="HA2"/>
    <property type="match status" value="1"/>
</dbReference>
<organism evidence="9 10">
    <name type="scientific">Dermabacter jinjuensis</name>
    <dbReference type="NCBI Taxonomy" id="1667168"/>
    <lineage>
        <taxon>Bacteria</taxon>
        <taxon>Bacillati</taxon>
        <taxon>Actinomycetota</taxon>
        <taxon>Actinomycetes</taxon>
        <taxon>Micrococcales</taxon>
        <taxon>Dermabacteraceae</taxon>
        <taxon>Dermabacter</taxon>
    </lineage>
</organism>
<name>A0ABN5DM32_9MICO</name>
<feature type="domain" description="Helicase C-terminal" evidence="8">
    <location>
        <begin position="266"/>
        <end position="438"/>
    </location>
</feature>
<dbReference type="SMART" id="SM00487">
    <property type="entry name" value="DEXDc"/>
    <property type="match status" value="1"/>
</dbReference>
<dbReference type="InterPro" id="IPR014001">
    <property type="entry name" value="Helicase_ATP-bd"/>
</dbReference>
<protein>
    <recommendedName>
        <fullName evidence="1">RNA helicase</fullName>
        <ecNumber evidence="1">3.6.4.13</ecNumber>
    </recommendedName>
</protein>
<sequence>MPPESGEARHIRDSAGLRVLGTIDGVRSRAQSDGSPAAFDLEAIGANLAFASVAADLAEAIASPGASAVVQAPPGSGKTTLVPPIVANALARERGAGRVIVTQPRRVAARAGASRLRALASQTTPALASRVAYTVRGDSTLTRDSLVEFVTPGVLVRRFLADPELADVSAIVLDEVHERSLESDLALAFALDVRDLRGDLRLLALSATLDAERFAGLMGEGVPGPVPVIDSPTALFPVETRREPFASRMNERGVSREFLEHAARVAVEALGEPGELADCDVLVFLPGAWEVEKAASAARDLLARRGARVDVCELHGRIDAREQDRIVRGRAAGEPRRIIFSTNLAESSLTVPGVRIVVDSGLSREVRRDAARKMSGLVTVTASRASMAQRAGRAGRLGPGLAIRLFDDLAYAGARDFTLPEIASADLTDTALLMAAWGTPGGSGLRLPDPPPSDALEDAHETLHALGALDANGSLTPLGRTLASIPTDPRLARALLASTPVVGSDAASRTVAALSLEAPLPLDGRSIDGPRASRERLAKEAKRFARIARRHAGDARPETSGGLEGLEAPRDPAHAAGIVVGLAYPERLARRVEPGIYECAGGTRAGTDETSLGDWIAIAEMQRSNAKAARGTGAIIRSAAPLTEEGALACAGPLVSERTEIDFGENGAKARRVRALGSIVLSSTPTKAEGAGAREAVLAGIQRAGLGMFTWSPSAANLRSRLALLHRELGEPWPDVSDAALLSRLEEIAGPEIDALAGIGRKNPLPPSKIDMRPILERALPWPEAARLKELAPERIQVPSDSKIRLDYPSTDQIARDDEGGADEAPVRLKVKLQEMFGLEETPRIVEGRVSVLIELLSPAGKPLAITKDLRSFWAGPYAEVRKDMRGRYPKHPWPEDPMAFEATAKTNRALRRGSH</sequence>
<dbReference type="PROSITE" id="PS00690">
    <property type="entry name" value="DEAH_ATP_HELICASE"/>
    <property type="match status" value="1"/>
</dbReference>
<keyword evidence="5" id="KW-0067">ATP-binding</keyword>
<dbReference type="InterPro" id="IPR001650">
    <property type="entry name" value="Helicase_C-like"/>
</dbReference>
<dbReference type="PROSITE" id="PS51192">
    <property type="entry name" value="HELICASE_ATP_BIND_1"/>
    <property type="match status" value="1"/>
</dbReference>
<dbReference type="Gene3D" id="3.40.50.300">
    <property type="entry name" value="P-loop containing nucleotide triphosphate hydrolases"/>
    <property type="match status" value="2"/>
</dbReference>
<evidence type="ECO:0000256" key="2">
    <source>
        <dbReference type="ARBA" id="ARBA00022741"/>
    </source>
</evidence>
<dbReference type="InterPro" id="IPR010225">
    <property type="entry name" value="HrpB"/>
</dbReference>
<evidence type="ECO:0000313" key="9">
    <source>
        <dbReference type="EMBL" id="ATH96026.1"/>
    </source>
</evidence>
<dbReference type="InterPro" id="IPR007502">
    <property type="entry name" value="Helicase-assoc_dom"/>
</dbReference>
<feature type="region of interest" description="Disordered" evidence="6">
    <location>
        <begin position="550"/>
        <end position="569"/>
    </location>
</feature>
<feature type="domain" description="Helicase ATP-binding" evidence="7">
    <location>
        <begin position="59"/>
        <end position="227"/>
    </location>
</feature>
<gene>
    <name evidence="9" type="primary">hrpB</name>
    <name evidence="9" type="ORF">COP05_02155</name>
</gene>
<dbReference type="Proteomes" id="UP000815698">
    <property type="component" value="Chromosome"/>
</dbReference>
<accession>A0ABN5DM32</accession>
<keyword evidence="4 9" id="KW-0347">Helicase</keyword>
<dbReference type="InterPro" id="IPR013689">
    <property type="entry name" value="RNA_helicase_ATP-dep_HrpB_C"/>
</dbReference>
<dbReference type="InterPro" id="IPR002464">
    <property type="entry name" value="DNA/RNA_helicase_DEAH_CS"/>
</dbReference>
<dbReference type="SMART" id="SM00490">
    <property type="entry name" value="HELICc"/>
    <property type="match status" value="1"/>
</dbReference>
<keyword evidence="10" id="KW-1185">Reference proteome</keyword>
<evidence type="ECO:0000259" key="8">
    <source>
        <dbReference type="PROSITE" id="PS51194"/>
    </source>
</evidence>
<evidence type="ECO:0000256" key="3">
    <source>
        <dbReference type="ARBA" id="ARBA00022801"/>
    </source>
</evidence>
<evidence type="ECO:0000256" key="4">
    <source>
        <dbReference type="ARBA" id="ARBA00022806"/>
    </source>
</evidence>
<dbReference type="Pfam" id="PF08482">
    <property type="entry name" value="HrpB_C"/>
    <property type="match status" value="1"/>
</dbReference>
<evidence type="ECO:0000256" key="5">
    <source>
        <dbReference type="ARBA" id="ARBA00022840"/>
    </source>
</evidence>
<evidence type="ECO:0000256" key="6">
    <source>
        <dbReference type="SAM" id="MobiDB-lite"/>
    </source>
</evidence>
<dbReference type="InterPro" id="IPR048333">
    <property type="entry name" value="HA2_WH"/>
</dbReference>
<keyword evidence="2" id="KW-0547">Nucleotide-binding</keyword>
<evidence type="ECO:0000259" key="7">
    <source>
        <dbReference type="PROSITE" id="PS51192"/>
    </source>
</evidence>
<dbReference type="Pfam" id="PF00271">
    <property type="entry name" value="Helicase_C"/>
    <property type="match status" value="1"/>
</dbReference>
<dbReference type="PANTHER" id="PTHR43519:SF1">
    <property type="entry name" value="ATP-DEPENDENT RNA HELICASE HRPB"/>
    <property type="match status" value="1"/>
</dbReference>
<dbReference type="PROSITE" id="PS51194">
    <property type="entry name" value="HELICASE_CTER"/>
    <property type="match status" value="1"/>
</dbReference>
<dbReference type="SUPFAM" id="SSF52540">
    <property type="entry name" value="P-loop containing nucleoside triphosphate hydrolases"/>
    <property type="match status" value="1"/>
</dbReference>
<evidence type="ECO:0000313" key="10">
    <source>
        <dbReference type="Proteomes" id="UP000815698"/>
    </source>
</evidence>
<dbReference type="NCBIfam" id="TIGR01970">
    <property type="entry name" value="DEAH_box_HrpB"/>
    <property type="match status" value="1"/>
</dbReference>
<dbReference type="GO" id="GO:0004386">
    <property type="term" value="F:helicase activity"/>
    <property type="evidence" value="ECO:0007669"/>
    <property type="project" value="UniProtKB-KW"/>
</dbReference>
<reference evidence="9 10" key="1">
    <citation type="journal article" date="2016" name="Int. J. Syst. Evol. Microbiol.">
        <title>Dermabacter jinjuensis sp. nov., a novel species of the genus Dermabacter isolated from a clinical specimen.</title>
        <authorList>
            <person name="Park Y.K."/>
            <person name="Lee K.M."/>
            <person name="Lee W.K."/>
            <person name="Cho M.J."/>
            <person name="Lee H.S."/>
            <person name="Cho Y.G."/>
            <person name="Lee Y.C."/>
            <person name="Lee W.K."/>
            <person name="Seong W.K."/>
            <person name="Hwang K.J."/>
        </authorList>
    </citation>
    <scope>NUCLEOTIDE SEQUENCE [LARGE SCALE GENOMIC DNA]</scope>
    <source>
        <strain evidence="9 10">32T</strain>
    </source>
</reference>
<dbReference type="Pfam" id="PF04408">
    <property type="entry name" value="WHD_HA2"/>
    <property type="match status" value="1"/>
</dbReference>
<dbReference type="EMBL" id="CP023482">
    <property type="protein sequence ID" value="ATH96026.1"/>
    <property type="molecule type" value="Genomic_DNA"/>
</dbReference>